<reference evidence="3" key="1">
    <citation type="journal article" date="2022" name="bioRxiv">
        <title>Sequencing and chromosome-scale assembly of the giantPleurodeles waltlgenome.</title>
        <authorList>
            <person name="Brown T."/>
            <person name="Elewa A."/>
            <person name="Iarovenko S."/>
            <person name="Subramanian E."/>
            <person name="Araus A.J."/>
            <person name="Petzold A."/>
            <person name="Susuki M."/>
            <person name="Suzuki K.-i.T."/>
            <person name="Hayashi T."/>
            <person name="Toyoda A."/>
            <person name="Oliveira C."/>
            <person name="Osipova E."/>
            <person name="Leigh N.D."/>
            <person name="Simon A."/>
            <person name="Yun M.H."/>
        </authorList>
    </citation>
    <scope>NUCLEOTIDE SEQUENCE</scope>
    <source>
        <strain evidence="3">20211129_DDA</strain>
        <tissue evidence="3">Liver</tissue>
    </source>
</reference>
<comment type="caution">
    <text evidence="3">The sequence shown here is derived from an EMBL/GenBank/DDBJ whole genome shotgun (WGS) entry which is preliminary data.</text>
</comment>
<dbReference type="Proteomes" id="UP001066276">
    <property type="component" value="Chromosome 6"/>
</dbReference>
<feature type="compositionally biased region" description="Low complexity" evidence="2">
    <location>
        <begin position="710"/>
        <end position="723"/>
    </location>
</feature>
<protein>
    <submittedName>
        <fullName evidence="3">Uncharacterized protein</fullName>
    </submittedName>
</protein>
<feature type="coiled-coil region" evidence="1">
    <location>
        <begin position="439"/>
        <end position="476"/>
    </location>
</feature>
<dbReference type="EMBL" id="JANPWB010000010">
    <property type="protein sequence ID" value="KAJ1140128.1"/>
    <property type="molecule type" value="Genomic_DNA"/>
</dbReference>
<feature type="compositionally biased region" description="Low complexity" evidence="2">
    <location>
        <begin position="62"/>
        <end position="75"/>
    </location>
</feature>
<sequence length="1163" mass="129213">MRPSCVKGLAPLLTGQLRVKFIASGGRCGPTPGVPNAVSAPSVSIVAGPRKLVPHLDASHQATPSSARASVASASELEGKGSLDTPRNSPVVSRESGFAPRWARVFFSRWVKLLERGPSWSRQLYLAPRCFLTLTPPYLLASSRHKEVSVSQTFRLSGALLATTPVRGNLHFVAHARLGRWRRTGSSLLYLGGYGPKGAAPSFSFPLDGASVGGARSPLAGGARSSRHRGLCHLQSGSAAEPHGSGPTRFSLGRDRPRPLSEVPEGGGTSRRGLSGFGSLCLTSSAREPAPRLGASGGSLLRRGLVFGTASFPAPHGTSEPRTRVKGGDMASEGGRQLPKFNFSSIIVEASSPANQYLLQLLDDKKTVNFQEPTEARTKQVFEILDSVIPQLGVFSPLLTHIKVELNEAVYSPQLTGNPESKSQTEDILMRVPYFSLYKRRQDERNEELQNALLKLDQATKRLLQSEKESLRLRGEVADLHKSHGALQNNITVLQEAIQHKDDIIKGLNEDLRAQAEDLQEQKSLFKTLVREGELQLHVSRKEINTLKTYRSQYQELQHAFQSPLEKRKHNVLSSVATKLPAQRKSLIVTEQAHANSYLKTTNHLYRQLLLVQNSVMDDFDTFVERYSNELLSEYFCMDGKNRVHNKDLNKQLMQEEMARRQDTFRQSMEDITIELSLLCQQKQTLEQHVQTLEKGLLQELHPGASRTPAAVGSTGSAGSSRGLPEPEYEPPDESVQDFFYHMFYPDERALNKYAAMGYISCDGGKTYKEIEGAKMCISCGEKTLVCPHKVGNHRELVLPQGCSRLRISRPQAHAIMLAGKLPHRMKEQMIRSVTGLAPPSESTKTTDDTALVESASLSRLEAHFEKQLQFQREEPRGMSLGLCRSFTERLIASLLCEEEGTEKRHFGDSVQEVLSRLFNEHYQLEDVSSFGLQDFLSAVWKYSPVCREIAVLGHVLLGDLDPAVLRYVVLMADLLNSVSFLAVQDFRVFVAQVYPFLQGDYLDNIILDYSSFSENRMSRRLVMEFILKLILQNTEPLFVESEDTLMRSPKTQASQLSSKELNAATEDLAPLTSEYLRMALIQQSTASLKNSTIPIRHAAQITSYLIALQQSRVQKEHLKTALEAERSREGPEKGVCSEVTGEQEGDLISISKVRFMAKIMQR</sequence>
<feature type="region of interest" description="Disordered" evidence="2">
    <location>
        <begin position="311"/>
        <end position="334"/>
    </location>
</feature>
<name>A0AAV7QP35_PLEWA</name>
<organism evidence="3 4">
    <name type="scientific">Pleurodeles waltl</name>
    <name type="common">Iberian ribbed newt</name>
    <dbReference type="NCBI Taxonomy" id="8319"/>
    <lineage>
        <taxon>Eukaryota</taxon>
        <taxon>Metazoa</taxon>
        <taxon>Chordata</taxon>
        <taxon>Craniata</taxon>
        <taxon>Vertebrata</taxon>
        <taxon>Euteleostomi</taxon>
        <taxon>Amphibia</taxon>
        <taxon>Batrachia</taxon>
        <taxon>Caudata</taxon>
        <taxon>Salamandroidea</taxon>
        <taxon>Salamandridae</taxon>
        <taxon>Pleurodelinae</taxon>
        <taxon>Pleurodeles</taxon>
    </lineage>
</organism>
<keyword evidence="1" id="KW-0175">Coiled coil</keyword>
<feature type="region of interest" description="Disordered" evidence="2">
    <location>
        <begin position="236"/>
        <end position="275"/>
    </location>
</feature>
<gene>
    <name evidence="3" type="ORF">NDU88_006488</name>
</gene>
<accession>A0AAV7QP35</accession>
<evidence type="ECO:0000313" key="3">
    <source>
        <dbReference type="EMBL" id="KAJ1140128.1"/>
    </source>
</evidence>
<evidence type="ECO:0000313" key="4">
    <source>
        <dbReference type="Proteomes" id="UP001066276"/>
    </source>
</evidence>
<evidence type="ECO:0000256" key="2">
    <source>
        <dbReference type="SAM" id="MobiDB-lite"/>
    </source>
</evidence>
<evidence type="ECO:0000256" key="1">
    <source>
        <dbReference type="SAM" id="Coils"/>
    </source>
</evidence>
<keyword evidence="4" id="KW-1185">Reference proteome</keyword>
<feature type="region of interest" description="Disordered" evidence="2">
    <location>
        <begin position="58"/>
        <end position="94"/>
    </location>
</feature>
<proteinExistence type="predicted"/>
<dbReference type="AlphaFoldDB" id="A0AAV7QP35"/>
<feature type="region of interest" description="Disordered" evidence="2">
    <location>
        <begin position="705"/>
        <end position="732"/>
    </location>
</feature>